<feature type="domain" description="Reverse transcriptase zinc-binding" evidence="2">
    <location>
        <begin position="248"/>
        <end position="317"/>
    </location>
</feature>
<name>A0AAE0B7H8_9ROSI</name>
<dbReference type="Pfam" id="PF13966">
    <property type="entry name" value="zf-RVT"/>
    <property type="match status" value="1"/>
</dbReference>
<comment type="caution">
    <text evidence="3">The sequence shown here is derived from an EMBL/GenBank/DDBJ whole genome shotgun (WGS) entry which is preliminary data.</text>
</comment>
<dbReference type="InterPro" id="IPR026960">
    <property type="entry name" value="RVT-Znf"/>
</dbReference>
<dbReference type="PANTHER" id="PTHR31635:SF196">
    <property type="entry name" value="REVERSE TRANSCRIPTASE DOMAIN-CONTAINING PROTEIN-RELATED"/>
    <property type="match status" value="1"/>
</dbReference>
<organism evidence="3 4">
    <name type="scientific">Dipteronia sinensis</name>
    <dbReference type="NCBI Taxonomy" id="43782"/>
    <lineage>
        <taxon>Eukaryota</taxon>
        <taxon>Viridiplantae</taxon>
        <taxon>Streptophyta</taxon>
        <taxon>Embryophyta</taxon>
        <taxon>Tracheophyta</taxon>
        <taxon>Spermatophyta</taxon>
        <taxon>Magnoliopsida</taxon>
        <taxon>eudicotyledons</taxon>
        <taxon>Gunneridae</taxon>
        <taxon>Pentapetalae</taxon>
        <taxon>rosids</taxon>
        <taxon>malvids</taxon>
        <taxon>Sapindales</taxon>
        <taxon>Sapindaceae</taxon>
        <taxon>Hippocastanoideae</taxon>
        <taxon>Acereae</taxon>
        <taxon>Dipteronia</taxon>
    </lineage>
</organism>
<reference evidence="3" key="1">
    <citation type="journal article" date="2023" name="Plant J.">
        <title>Genome sequences and population genomics provide insights into the demographic history, inbreeding, and mutation load of two 'living fossil' tree species of Dipteronia.</title>
        <authorList>
            <person name="Feng Y."/>
            <person name="Comes H.P."/>
            <person name="Chen J."/>
            <person name="Zhu S."/>
            <person name="Lu R."/>
            <person name="Zhang X."/>
            <person name="Li P."/>
            <person name="Qiu J."/>
            <person name="Olsen K.M."/>
            <person name="Qiu Y."/>
        </authorList>
    </citation>
    <scope>NUCLEOTIDE SEQUENCE</scope>
    <source>
        <strain evidence="3">NBL</strain>
    </source>
</reference>
<dbReference type="Proteomes" id="UP001281410">
    <property type="component" value="Unassembled WGS sequence"/>
</dbReference>
<evidence type="ECO:0000313" key="3">
    <source>
        <dbReference type="EMBL" id="KAK3230772.1"/>
    </source>
</evidence>
<dbReference type="EMBL" id="JANJYJ010000001">
    <property type="protein sequence ID" value="KAK3230772.1"/>
    <property type="molecule type" value="Genomic_DNA"/>
</dbReference>
<proteinExistence type="predicted"/>
<dbReference type="PANTHER" id="PTHR31635">
    <property type="entry name" value="REVERSE TRANSCRIPTASE DOMAIN-CONTAINING PROTEIN-RELATED"/>
    <property type="match status" value="1"/>
</dbReference>
<feature type="domain" description="Reverse transcriptase" evidence="1">
    <location>
        <begin position="3"/>
        <end position="122"/>
    </location>
</feature>
<evidence type="ECO:0000259" key="1">
    <source>
        <dbReference type="Pfam" id="PF00078"/>
    </source>
</evidence>
<keyword evidence="4" id="KW-1185">Reference proteome</keyword>
<accession>A0AAE0B7H8</accession>
<dbReference type="Pfam" id="PF00078">
    <property type="entry name" value="RVT_1"/>
    <property type="match status" value="1"/>
</dbReference>
<protein>
    <recommendedName>
        <fullName evidence="5">Reverse transcriptase</fullName>
    </recommendedName>
</protein>
<dbReference type="AlphaFoldDB" id="A0AAE0B7H8"/>
<evidence type="ECO:0000259" key="2">
    <source>
        <dbReference type="Pfam" id="PF13966"/>
    </source>
</evidence>
<gene>
    <name evidence="3" type="ORF">Dsin_002653</name>
</gene>
<evidence type="ECO:0008006" key="5">
    <source>
        <dbReference type="Google" id="ProtNLM"/>
    </source>
</evidence>
<evidence type="ECO:0000313" key="4">
    <source>
        <dbReference type="Proteomes" id="UP001281410"/>
    </source>
</evidence>
<dbReference type="InterPro" id="IPR000477">
    <property type="entry name" value="RT_dom"/>
</dbReference>
<sequence>MRDYRPISLCCVVYKVVSNAIANPMKLMLPRLVSSNQSAFIPCRQIFDNVIVAFEALHSLGNRKKGGKGFAALKLDMSKAYDIIEWGFVETIFRKLGFPNRWVDLIMDYISTVKSGCSFVWRSLGWGKELLIKGLRWRVGNGEAIDAFVDPWLPRPVSFKPVTKHPAESIKLASLFLPHSRFWDMSKLNQQFVGMDIEAILSIPISIHGEADKLVWHYDNKGCYKVKNGYILALYEKKRLARSGSYCDKKWWLGLWNLHIPSKVKILIWKVCKNGIPSVDNLIKRKVSANPCYVRCGEEAESAAHALFWCHVVEEIWVNTVFWSEMVKF</sequence>